<sequence>MADEKKNRINDLYDTLVDPEEMTESTEPVETATVKSDEIVEETSPKQTEENKKRHSYSYYKNRENNYQDLLTLISDAERELADLKFRKILMESDFETLLNYYREVFLTKEREASAIAKGALLEYFTFELLRPLESRDLHLSNQEFSTWETKNFTLSYRLIDDNYIVFQLMMPTSDGKIRTEKIKLMTVYPETMRVEVLNDAVLTLLKDCYEKHIYTSGQNSIFSYQMNEVFSNMKELGFEMKDNLLDNSGPLSLSFRLPHKIRTETLDDIFITTMNDPKLDFKKLEESQYLVKLENQQTVQITEDEKKETSILILDTADNNKSLIEFFGAYPFLVALTL</sequence>
<organism evidence="3 4">
    <name type="scientific">Enterococcus florum</name>
    <dbReference type="NCBI Taxonomy" id="2480627"/>
    <lineage>
        <taxon>Bacteria</taxon>
        <taxon>Bacillati</taxon>
        <taxon>Bacillota</taxon>
        <taxon>Bacilli</taxon>
        <taxon>Lactobacillales</taxon>
        <taxon>Enterococcaceae</taxon>
        <taxon>Enterococcus</taxon>
    </lineage>
</organism>
<dbReference type="RefSeq" id="WP_146624241.1">
    <property type="nucleotide sequence ID" value="NZ_BJCC01000043.1"/>
</dbReference>
<feature type="compositionally biased region" description="Basic and acidic residues" evidence="2">
    <location>
        <begin position="1"/>
        <end position="11"/>
    </location>
</feature>
<protein>
    <submittedName>
        <fullName evidence="3">Uncharacterized protein</fullName>
    </submittedName>
</protein>
<proteinExistence type="predicted"/>
<feature type="coiled-coil region" evidence="1">
    <location>
        <begin position="60"/>
        <end position="87"/>
    </location>
</feature>
<feature type="compositionally biased region" description="Basic and acidic residues" evidence="2">
    <location>
        <begin position="35"/>
        <end position="52"/>
    </location>
</feature>
<keyword evidence="1" id="KW-0175">Coiled coil</keyword>
<name>A0A4V0WQ24_9ENTE</name>
<dbReference type="AlphaFoldDB" id="A0A4V0WQ24"/>
<dbReference type="Proteomes" id="UP000290567">
    <property type="component" value="Unassembled WGS sequence"/>
</dbReference>
<dbReference type="EMBL" id="BJCC01000043">
    <property type="protein sequence ID" value="GCF95869.1"/>
    <property type="molecule type" value="Genomic_DNA"/>
</dbReference>
<evidence type="ECO:0000313" key="3">
    <source>
        <dbReference type="EMBL" id="GCF95869.1"/>
    </source>
</evidence>
<keyword evidence="4" id="KW-1185">Reference proteome</keyword>
<feature type="region of interest" description="Disordered" evidence="2">
    <location>
        <begin position="1"/>
        <end position="55"/>
    </location>
</feature>
<comment type="caution">
    <text evidence="3">The sequence shown here is derived from an EMBL/GenBank/DDBJ whole genome shotgun (WGS) entry which is preliminary data.</text>
</comment>
<evidence type="ECO:0000256" key="1">
    <source>
        <dbReference type="SAM" id="Coils"/>
    </source>
</evidence>
<evidence type="ECO:0000256" key="2">
    <source>
        <dbReference type="SAM" id="MobiDB-lite"/>
    </source>
</evidence>
<reference evidence="4" key="1">
    <citation type="submission" date="2019-02" db="EMBL/GenBank/DDBJ databases">
        <title>Draft genome sequence of Enterococcus sp. Gos25-1.</title>
        <authorList>
            <person name="Tanaka N."/>
            <person name="Shiwa Y."/>
            <person name="Fujita N."/>
        </authorList>
    </citation>
    <scope>NUCLEOTIDE SEQUENCE [LARGE SCALE GENOMIC DNA]</scope>
    <source>
        <strain evidence="4">Gos25-1</strain>
    </source>
</reference>
<evidence type="ECO:0000313" key="4">
    <source>
        <dbReference type="Proteomes" id="UP000290567"/>
    </source>
</evidence>
<dbReference type="OrthoDB" id="2193542at2"/>
<accession>A0A4V0WQ24</accession>
<gene>
    <name evidence="3" type="ORF">NRIC_37600</name>
</gene>